<gene>
    <name evidence="4" type="ORF">EA660_06565</name>
</gene>
<evidence type="ECO:0000259" key="3">
    <source>
        <dbReference type="Pfam" id="PF13511"/>
    </source>
</evidence>
<feature type="region of interest" description="Disordered" evidence="1">
    <location>
        <begin position="39"/>
        <end position="125"/>
    </location>
</feature>
<feature type="compositionally biased region" description="Low complexity" evidence="1">
    <location>
        <begin position="63"/>
        <end position="95"/>
    </location>
</feature>
<feature type="compositionally biased region" description="Low complexity" evidence="1">
    <location>
        <begin position="182"/>
        <end position="194"/>
    </location>
</feature>
<evidence type="ECO:0000256" key="2">
    <source>
        <dbReference type="SAM" id="SignalP"/>
    </source>
</evidence>
<proteinExistence type="predicted"/>
<feature type="signal peptide" evidence="2">
    <location>
        <begin position="1"/>
        <end position="24"/>
    </location>
</feature>
<evidence type="ECO:0000313" key="4">
    <source>
        <dbReference type="EMBL" id="TAA26871.1"/>
    </source>
</evidence>
<dbReference type="Pfam" id="PF13511">
    <property type="entry name" value="DUF4124"/>
    <property type="match status" value="1"/>
</dbReference>
<organism evidence="4 5">
    <name type="scientific">Pseudoxanthomonas winnipegensis</name>
    <dbReference type="NCBI Taxonomy" id="2480810"/>
    <lineage>
        <taxon>Bacteria</taxon>
        <taxon>Pseudomonadati</taxon>
        <taxon>Pseudomonadota</taxon>
        <taxon>Gammaproteobacteria</taxon>
        <taxon>Lysobacterales</taxon>
        <taxon>Lysobacteraceae</taxon>
        <taxon>Pseudoxanthomonas</taxon>
    </lineage>
</organism>
<feature type="region of interest" description="Disordered" evidence="1">
    <location>
        <begin position="182"/>
        <end position="209"/>
    </location>
</feature>
<dbReference type="AlphaFoldDB" id="A0A4Q8LDR5"/>
<protein>
    <submittedName>
        <fullName evidence="4">DUF4124 domain-containing protein</fullName>
    </submittedName>
</protein>
<dbReference type="InterPro" id="IPR025392">
    <property type="entry name" value="DUF4124"/>
</dbReference>
<feature type="domain" description="DUF4124" evidence="3">
    <location>
        <begin position="19"/>
        <end position="75"/>
    </location>
</feature>
<dbReference type="Proteomes" id="UP000292627">
    <property type="component" value="Unassembled WGS sequence"/>
</dbReference>
<keyword evidence="2" id="KW-0732">Signal</keyword>
<evidence type="ECO:0000313" key="5">
    <source>
        <dbReference type="Proteomes" id="UP000292627"/>
    </source>
</evidence>
<reference evidence="4 5" key="1">
    <citation type="submission" date="2019-02" db="EMBL/GenBank/DDBJ databases">
        <title>WGS of Pseudoxanthomonas species novum from clinical isolates.</title>
        <authorList>
            <person name="Bernier A.-M."/>
            <person name="Bernard K."/>
            <person name="Vachon A."/>
        </authorList>
    </citation>
    <scope>NUCLEOTIDE SEQUENCE [LARGE SCALE GENOMIC DNA]</scope>
    <source>
        <strain evidence="4 5">NML171200</strain>
    </source>
</reference>
<dbReference type="OrthoDB" id="5974493at2"/>
<accession>A0A4Q8LDR5</accession>
<name>A0A4Q8LDR5_9GAMM</name>
<evidence type="ECO:0000256" key="1">
    <source>
        <dbReference type="SAM" id="MobiDB-lite"/>
    </source>
</evidence>
<dbReference type="RefSeq" id="WP_130550724.1">
    <property type="nucleotide sequence ID" value="NZ_SHMC01000002.1"/>
</dbReference>
<dbReference type="EMBL" id="SHMC01000002">
    <property type="protein sequence ID" value="TAA26871.1"/>
    <property type="molecule type" value="Genomic_DNA"/>
</dbReference>
<comment type="caution">
    <text evidence="4">The sequence shown here is derived from an EMBL/GenBank/DDBJ whole genome shotgun (WGS) entry which is preliminary data.</text>
</comment>
<feature type="chain" id="PRO_5020936359" evidence="2">
    <location>
        <begin position="25"/>
        <end position="370"/>
    </location>
</feature>
<sequence length="370" mass="37849">MGVRNWARVALAATALGLAWPLLAQTTIYRCTDAKGEMTVQNAPCPAGTKEDKRQVGEVASRPLPSSLRNAPAPAAASTAPPARSVEAAPVALPTPSGPPPAPLHLSATPDPTVTPPAPTGPATTIYRCTDAAGALTVQNSPCPAGSKTDKRAVQGVASMPLPGNRPAAAAAPTATAVPAAQAAAPTAAQTAPLAAPPPARQGGERARDSAIVPAAEEAQVLQTIPGMTLIQDPTLHKDDAAADALAGRKPTQASQAAAGLVTGSAPPILFQCTTYDSGTYLTEEANPQSRCAPLNTVGLDGNPAGGAGRACEVIHDVCARVPDQRLCAAWNKRLGEVEVAWRYAKPENQADRKADYDRVQRIVTDAHCK</sequence>